<evidence type="ECO:0000313" key="11">
    <source>
        <dbReference type="Proteomes" id="UP000539985"/>
    </source>
</evidence>
<comment type="caution">
    <text evidence="10">The sequence shown here is derived from an EMBL/GenBank/DDBJ whole genome shotgun (WGS) entry which is preliminary data.</text>
</comment>
<keyword evidence="5 8" id="KW-0812">Transmembrane</keyword>
<comment type="subcellular location">
    <subcellularLocation>
        <location evidence="1">Cell membrane</location>
        <topology evidence="1">Multi-pass membrane protein</topology>
    </subcellularLocation>
</comment>
<reference evidence="10 11" key="1">
    <citation type="submission" date="2020-04" db="EMBL/GenBank/DDBJ databases">
        <title>Molecular characterization of pseudomonads from Agaricus bisporus reveal novel blotch 2 pathogens in Western Europe.</title>
        <authorList>
            <person name="Taparia T."/>
            <person name="Krijger M."/>
            <person name="Haynes E."/>
            <person name="Elpinstone J.G."/>
            <person name="Noble R."/>
            <person name="Van Der Wolf J."/>
        </authorList>
    </citation>
    <scope>NUCLEOTIDE SEQUENCE [LARGE SCALE GENOMIC DNA]</scope>
    <source>
        <strain evidence="10 11">H7001</strain>
    </source>
</reference>
<feature type="transmembrane region" description="Helical" evidence="8">
    <location>
        <begin position="97"/>
        <end position="114"/>
    </location>
</feature>
<evidence type="ECO:0000313" key="10">
    <source>
        <dbReference type="EMBL" id="NWB98102.1"/>
    </source>
</evidence>
<feature type="transmembrane region" description="Helical" evidence="8">
    <location>
        <begin position="21"/>
        <end position="38"/>
    </location>
</feature>
<proteinExistence type="predicted"/>
<name>A0A7Y8C494_9PSED</name>
<dbReference type="PANTHER" id="PTHR33908">
    <property type="entry name" value="MANNOSYLTRANSFERASE YKCB-RELATED"/>
    <property type="match status" value="1"/>
</dbReference>
<evidence type="ECO:0000256" key="8">
    <source>
        <dbReference type="SAM" id="Phobius"/>
    </source>
</evidence>
<dbReference type="GO" id="GO:0016763">
    <property type="term" value="F:pentosyltransferase activity"/>
    <property type="evidence" value="ECO:0007669"/>
    <property type="project" value="TreeGrafter"/>
</dbReference>
<evidence type="ECO:0000256" key="7">
    <source>
        <dbReference type="ARBA" id="ARBA00023136"/>
    </source>
</evidence>
<keyword evidence="6 8" id="KW-1133">Transmembrane helix</keyword>
<dbReference type="Proteomes" id="UP000539985">
    <property type="component" value="Unassembled WGS sequence"/>
</dbReference>
<evidence type="ECO:0000259" key="9">
    <source>
        <dbReference type="Pfam" id="PF13231"/>
    </source>
</evidence>
<dbReference type="GO" id="GO:0010041">
    <property type="term" value="P:response to iron(III) ion"/>
    <property type="evidence" value="ECO:0007669"/>
    <property type="project" value="TreeGrafter"/>
</dbReference>
<dbReference type="Pfam" id="PF13231">
    <property type="entry name" value="PMT_2"/>
    <property type="match status" value="1"/>
</dbReference>
<dbReference type="InterPro" id="IPR050297">
    <property type="entry name" value="LipidA_mod_glycosyltrf_83"/>
</dbReference>
<dbReference type="EMBL" id="JACAQB010000008">
    <property type="protein sequence ID" value="NWB98102.1"/>
    <property type="molecule type" value="Genomic_DNA"/>
</dbReference>
<feature type="transmembrane region" description="Helical" evidence="8">
    <location>
        <begin position="336"/>
        <end position="355"/>
    </location>
</feature>
<dbReference type="RefSeq" id="WP_177103729.1">
    <property type="nucleotide sequence ID" value="NZ_JACAQB010000008.1"/>
</dbReference>
<evidence type="ECO:0000256" key="1">
    <source>
        <dbReference type="ARBA" id="ARBA00004651"/>
    </source>
</evidence>
<dbReference type="PANTHER" id="PTHR33908:SF3">
    <property type="entry name" value="UNDECAPRENYL PHOSPHATE-ALPHA-4-AMINO-4-DEOXY-L-ARABINOSE ARABINOSYL TRANSFERASE"/>
    <property type="match status" value="1"/>
</dbReference>
<keyword evidence="4 10" id="KW-0808">Transferase</keyword>
<feature type="transmembrane region" description="Helical" evidence="8">
    <location>
        <begin position="143"/>
        <end position="161"/>
    </location>
</feature>
<feature type="transmembrane region" description="Helical" evidence="8">
    <location>
        <begin position="308"/>
        <end position="330"/>
    </location>
</feature>
<gene>
    <name evidence="10" type="ORF">HX882_19580</name>
</gene>
<keyword evidence="7 8" id="KW-0472">Membrane</keyword>
<sequence>MDAKKRYGGILSNLPWLSEKHLWVLVLSLAIGVRFYAIQNPYFWTDEAFSALMSVQSPERIWFHTGHDVHPPLYFLLLHAWIAVCGDGVFSQRAMSALAGVLSTLLGMWLMRLLDTPRTAALAGLFLALFPIAVRYSQEARMYTLEFVWLLGATIALVYWLKNTRDRYLVAYALLMTAALYTHYFALFCVLSHWVYLSILALQKNPPTRPVFRSAWWLANISIALLYVPWLISPIDEIFFNTEQFRIGGDIFWIPKPTAYTLPSSIWKFFSLRDRLDLFTPGNLLFPLFICALALAGAFQIKGRFKFGLLLSLHTFLPIFSVFLLSFIFPVFMERYVAFAALGLPMLLAVAISRLANRTPLLALSAILLILSVQLIGLQTLYAQQDELDDPRNEQANPIDDIVAYIDERFLQGDSIVVQGGYQYLSVAYYNRKGVRPLLFEPPWDATHHNRPNGYGASTLIYADRDSVFFEDLDRLPASIKKRVWWVTAIHWEDEQRPFPNDWQCQFAKRAGDMELRLYVIHASTNARGQPQTRHCDIQ</sequence>
<dbReference type="AlphaFoldDB" id="A0A7Y8C494"/>
<evidence type="ECO:0000256" key="6">
    <source>
        <dbReference type="ARBA" id="ARBA00022989"/>
    </source>
</evidence>
<feature type="transmembrane region" description="Helical" evidence="8">
    <location>
        <begin position="120"/>
        <end position="136"/>
    </location>
</feature>
<accession>A0A7Y8C494</accession>
<feature type="transmembrane region" description="Helical" evidence="8">
    <location>
        <begin position="362"/>
        <end position="382"/>
    </location>
</feature>
<keyword evidence="2" id="KW-1003">Cell membrane</keyword>
<keyword evidence="3" id="KW-0328">Glycosyltransferase</keyword>
<evidence type="ECO:0000256" key="4">
    <source>
        <dbReference type="ARBA" id="ARBA00022679"/>
    </source>
</evidence>
<dbReference type="GO" id="GO:0009103">
    <property type="term" value="P:lipopolysaccharide biosynthetic process"/>
    <property type="evidence" value="ECO:0007669"/>
    <property type="project" value="TreeGrafter"/>
</dbReference>
<organism evidence="10 11">
    <name type="scientific">Pseudomonas gingeri</name>
    <dbReference type="NCBI Taxonomy" id="117681"/>
    <lineage>
        <taxon>Bacteria</taxon>
        <taxon>Pseudomonadati</taxon>
        <taxon>Pseudomonadota</taxon>
        <taxon>Gammaproteobacteria</taxon>
        <taxon>Pseudomonadales</taxon>
        <taxon>Pseudomonadaceae</taxon>
        <taxon>Pseudomonas</taxon>
    </lineage>
</organism>
<feature type="domain" description="Glycosyltransferase RgtA/B/C/D-like" evidence="9">
    <location>
        <begin position="70"/>
        <end position="231"/>
    </location>
</feature>
<feature type="transmembrane region" description="Helical" evidence="8">
    <location>
        <begin position="72"/>
        <end position="90"/>
    </location>
</feature>
<protein>
    <submittedName>
        <fullName evidence="10">Glycosyltransferase family 39 protein</fullName>
    </submittedName>
</protein>
<feature type="transmembrane region" description="Helical" evidence="8">
    <location>
        <begin position="181"/>
        <end position="202"/>
    </location>
</feature>
<evidence type="ECO:0000256" key="3">
    <source>
        <dbReference type="ARBA" id="ARBA00022676"/>
    </source>
</evidence>
<feature type="transmembrane region" description="Helical" evidence="8">
    <location>
        <begin position="284"/>
        <end position="301"/>
    </location>
</feature>
<evidence type="ECO:0000256" key="5">
    <source>
        <dbReference type="ARBA" id="ARBA00022692"/>
    </source>
</evidence>
<dbReference type="InterPro" id="IPR038731">
    <property type="entry name" value="RgtA/B/C-like"/>
</dbReference>
<evidence type="ECO:0000256" key="2">
    <source>
        <dbReference type="ARBA" id="ARBA00022475"/>
    </source>
</evidence>
<feature type="transmembrane region" description="Helical" evidence="8">
    <location>
        <begin position="214"/>
        <end position="232"/>
    </location>
</feature>
<dbReference type="GO" id="GO:0005886">
    <property type="term" value="C:plasma membrane"/>
    <property type="evidence" value="ECO:0007669"/>
    <property type="project" value="UniProtKB-SubCell"/>
</dbReference>